<dbReference type="EMBL" id="UPPP01000072">
    <property type="protein sequence ID" value="VBB07304.1"/>
    <property type="molecule type" value="Genomic_DNA"/>
</dbReference>
<reference evidence="2 3" key="1">
    <citation type="submission" date="2018-06" db="EMBL/GenBank/DDBJ databases">
        <authorList>
            <person name="Strepis N."/>
        </authorList>
    </citation>
    <scope>NUCLEOTIDE SEQUENCE [LARGE SCALE GENOMIC DNA]</scope>
    <source>
        <strain evidence="2">LUCI</strain>
    </source>
</reference>
<evidence type="ECO:0000313" key="3">
    <source>
        <dbReference type="Proteomes" id="UP000277811"/>
    </source>
</evidence>
<evidence type="ECO:0000256" key="1">
    <source>
        <dbReference type="SAM" id="MobiDB-lite"/>
    </source>
</evidence>
<dbReference type="Proteomes" id="UP000277811">
    <property type="component" value="Unassembled WGS sequence"/>
</dbReference>
<organism evidence="2 3">
    <name type="scientific">Lucifera butyrica</name>
    <dbReference type="NCBI Taxonomy" id="1351585"/>
    <lineage>
        <taxon>Bacteria</taxon>
        <taxon>Bacillati</taxon>
        <taxon>Bacillota</taxon>
        <taxon>Negativicutes</taxon>
        <taxon>Veillonellales</taxon>
        <taxon>Veillonellaceae</taxon>
        <taxon>Lucifera</taxon>
    </lineage>
</organism>
<gene>
    <name evidence="2" type="ORF">LUCI_2548</name>
</gene>
<keyword evidence="3" id="KW-1185">Reference proteome</keyword>
<feature type="region of interest" description="Disordered" evidence="1">
    <location>
        <begin position="39"/>
        <end position="60"/>
    </location>
</feature>
<proteinExistence type="predicted"/>
<dbReference type="AlphaFoldDB" id="A0A498R726"/>
<evidence type="ECO:0000313" key="2">
    <source>
        <dbReference type="EMBL" id="VBB07304.1"/>
    </source>
</evidence>
<sequence>MNSLDERLEKSVYSLVISKDILGINGLLFSKTESERLVRTSNDKGMRKVGLNGETPNLMN</sequence>
<accession>A0A498R726</accession>
<name>A0A498R726_9FIRM</name>
<protein>
    <submittedName>
        <fullName evidence="2">Uncharacterized protein</fullName>
    </submittedName>
</protein>